<dbReference type="AlphaFoldDB" id="A0A822XLE4"/>
<keyword evidence="6" id="KW-1185">Reference proteome</keyword>
<evidence type="ECO:0000256" key="2">
    <source>
        <dbReference type="ARBA" id="ARBA00023002"/>
    </source>
</evidence>
<dbReference type="PANTHER" id="PTHR43539">
    <property type="entry name" value="FLAVIN-BINDING MONOOXYGENASE-LIKE PROTEIN (AFU_ORTHOLOGUE AFUA_4G09220)"/>
    <property type="match status" value="1"/>
</dbReference>
<protein>
    <recommendedName>
        <fullName evidence="3">indole-3-pyruvate monooxygenase</fullName>
        <ecNumber evidence="3">1.14.13.168</ecNumber>
    </recommendedName>
</protein>
<comment type="similarity">
    <text evidence="1">Belongs to the FMO family.</text>
</comment>
<evidence type="ECO:0000313" key="5">
    <source>
        <dbReference type="EMBL" id="DAD20533.1"/>
    </source>
</evidence>
<evidence type="ECO:0000256" key="3">
    <source>
        <dbReference type="ARBA" id="ARBA00039148"/>
    </source>
</evidence>
<dbReference type="EC" id="1.14.13.168" evidence="3"/>
<organism evidence="5 6">
    <name type="scientific">Nelumbo nucifera</name>
    <name type="common">Sacred lotus</name>
    <dbReference type="NCBI Taxonomy" id="4432"/>
    <lineage>
        <taxon>Eukaryota</taxon>
        <taxon>Viridiplantae</taxon>
        <taxon>Streptophyta</taxon>
        <taxon>Embryophyta</taxon>
        <taxon>Tracheophyta</taxon>
        <taxon>Spermatophyta</taxon>
        <taxon>Magnoliopsida</taxon>
        <taxon>Proteales</taxon>
        <taxon>Nelumbonaceae</taxon>
        <taxon>Nelumbo</taxon>
    </lineage>
</organism>
<dbReference type="EMBL" id="DUZY01000001">
    <property type="protein sequence ID" value="DAD20533.1"/>
    <property type="molecule type" value="Genomic_DNA"/>
</dbReference>
<evidence type="ECO:0000256" key="4">
    <source>
        <dbReference type="ARBA" id="ARBA00047707"/>
    </source>
</evidence>
<reference evidence="5 6" key="1">
    <citation type="journal article" date="2020" name="Mol. Biol. Evol.">
        <title>Distinct Expression and Methylation Patterns for Genes with Different Fates following a Single Whole-Genome Duplication in Flowering Plants.</title>
        <authorList>
            <person name="Shi T."/>
            <person name="Rahmani R.S."/>
            <person name="Gugger P.F."/>
            <person name="Wang M."/>
            <person name="Li H."/>
            <person name="Zhang Y."/>
            <person name="Li Z."/>
            <person name="Wang Q."/>
            <person name="Van de Peer Y."/>
            <person name="Marchal K."/>
            <person name="Chen J."/>
        </authorList>
    </citation>
    <scope>NUCLEOTIDE SEQUENCE [LARGE SCALE GENOMIC DNA]</scope>
    <source>
        <tissue evidence="5">Leaf</tissue>
    </source>
</reference>
<name>A0A822XLE4_NELNU</name>
<dbReference type="SUPFAM" id="SSF51905">
    <property type="entry name" value="FAD/NAD(P)-binding domain"/>
    <property type="match status" value="1"/>
</dbReference>
<dbReference type="Gene3D" id="3.50.50.60">
    <property type="entry name" value="FAD/NAD(P)-binding domain"/>
    <property type="match status" value="1"/>
</dbReference>
<dbReference type="GO" id="GO:0103075">
    <property type="term" value="F:indole-3-pyruvate monooxygenase activity"/>
    <property type="evidence" value="ECO:0007669"/>
    <property type="project" value="UniProtKB-EC"/>
</dbReference>
<evidence type="ECO:0000256" key="1">
    <source>
        <dbReference type="ARBA" id="ARBA00009183"/>
    </source>
</evidence>
<comment type="catalytic activity">
    <reaction evidence="4">
        <text>indole-3-pyruvate + NADPH + O2 + H(+) = (indol-3-yl)acetate + CO2 + NADP(+) + H2O</text>
        <dbReference type="Rhea" id="RHEA:34331"/>
        <dbReference type="ChEBI" id="CHEBI:15377"/>
        <dbReference type="ChEBI" id="CHEBI:15378"/>
        <dbReference type="ChEBI" id="CHEBI:15379"/>
        <dbReference type="ChEBI" id="CHEBI:16526"/>
        <dbReference type="ChEBI" id="CHEBI:17640"/>
        <dbReference type="ChEBI" id="CHEBI:30854"/>
        <dbReference type="ChEBI" id="CHEBI:57783"/>
        <dbReference type="ChEBI" id="CHEBI:58349"/>
        <dbReference type="EC" id="1.14.13.168"/>
    </reaction>
</comment>
<dbReference type="InterPro" id="IPR036188">
    <property type="entry name" value="FAD/NAD-bd_sf"/>
</dbReference>
<proteinExistence type="inferred from homology"/>
<dbReference type="PANTHER" id="PTHR43539:SF78">
    <property type="entry name" value="FLAVIN-CONTAINING MONOOXYGENASE"/>
    <property type="match status" value="1"/>
</dbReference>
<dbReference type="InterPro" id="IPR050982">
    <property type="entry name" value="Auxin_biosynth/cation_transpt"/>
</dbReference>
<sequence>MLHLPKQFCELPLLGFLEDFPEYLSRQQFISYIESYAAKFSMKPRFRQWVKMAKFHSSCGLWRVRTQDIEYFSWWLIVATGENIEPVIPKV</sequence>
<gene>
    <name evidence="5" type="ORF">HUJ06_021996</name>
</gene>
<accession>A0A822XLE4</accession>
<keyword evidence="2" id="KW-0560">Oxidoreductase</keyword>
<evidence type="ECO:0000313" key="6">
    <source>
        <dbReference type="Proteomes" id="UP000607653"/>
    </source>
</evidence>
<comment type="caution">
    <text evidence="5">The sequence shown here is derived from an EMBL/GenBank/DDBJ whole genome shotgun (WGS) entry which is preliminary data.</text>
</comment>
<dbReference type="Proteomes" id="UP000607653">
    <property type="component" value="Unassembled WGS sequence"/>
</dbReference>